<dbReference type="InterPro" id="IPR044680">
    <property type="entry name" value="EX1/2"/>
</dbReference>
<dbReference type="Proteomes" id="UP000818029">
    <property type="component" value="Chromosome A03"/>
</dbReference>
<gene>
    <name evidence="2" type="primary">LOC107896895</name>
</gene>
<evidence type="ECO:0000313" key="1">
    <source>
        <dbReference type="Proteomes" id="UP000818029"/>
    </source>
</evidence>
<name>A0ABM3AE78_GOSHI</name>
<proteinExistence type="predicted"/>
<dbReference type="RefSeq" id="XP_040953154.1">
    <property type="nucleotide sequence ID" value="XM_041097220.1"/>
</dbReference>
<organism evidence="1 2">
    <name type="scientific">Gossypium hirsutum</name>
    <name type="common">Upland cotton</name>
    <name type="synonym">Gossypium mexicanum</name>
    <dbReference type="NCBI Taxonomy" id="3635"/>
    <lineage>
        <taxon>Eukaryota</taxon>
        <taxon>Viridiplantae</taxon>
        <taxon>Streptophyta</taxon>
        <taxon>Embryophyta</taxon>
        <taxon>Tracheophyta</taxon>
        <taxon>Spermatophyta</taxon>
        <taxon>Magnoliopsida</taxon>
        <taxon>eudicotyledons</taxon>
        <taxon>Gunneridae</taxon>
        <taxon>Pentapetalae</taxon>
        <taxon>rosids</taxon>
        <taxon>malvids</taxon>
        <taxon>Malvales</taxon>
        <taxon>Malvaceae</taxon>
        <taxon>Malvoideae</taxon>
        <taxon>Gossypium</taxon>
    </lineage>
</organism>
<protein>
    <submittedName>
        <fullName evidence="2">Uncharacterized protein</fullName>
    </submittedName>
</protein>
<dbReference type="PANTHER" id="PTHR33917">
    <property type="entry name" value="PROTEIN EXECUTER 1, CHLOROPLASTIC"/>
    <property type="match status" value="1"/>
</dbReference>
<sequence length="151" mass="17068">MYVNNYIYIYLIWELYDSLFVWPFLQVGAENETLPYWLSNTSALLILLQKNLRSNGFLSTGTQRSGGNTGFLGRVSYFQLEDAIDKEDFEEAAKLKLAIAEVSSKDSVAEIMSQLKSAIDEERYHDASRLSRLTGSGLASMLVHLALMELK</sequence>
<keyword evidence="1" id="KW-1185">Reference proteome</keyword>
<dbReference type="GeneID" id="107896895"/>
<accession>A0ABM3AE78</accession>
<reference evidence="1" key="1">
    <citation type="journal article" date="2020" name="Nat. Genet.">
        <title>Genomic diversifications of five Gossypium allopolyploid species and their impact on cotton improvement.</title>
        <authorList>
            <person name="Chen Z.J."/>
            <person name="Sreedasyam A."/>
            <person name="Ando A."/>
            <person name="Song Q."/>
            <person name="De Santiago L.M."/>
            <person name="Hulse-Kemp A.M."/>
            <person name="Ding M."/>
            <person name="Ye W."/>
            <person name="Kirkbride R.C."/>
            <person name="Jenkins J."/>
            <person name="Plott C."/>
            <person name="Lovell J."/>
            <person name="Lin Y.M."/>
            <person name="Vaughn R."/>
            <person name="Liu B."/>
            <person name="Simpson S."/>
            <person name="Scheffler B.E."/>
            <person name="Wen L."/>
            <person name="Saski C.A."/>
            <person name="Grover C.E."/>
            <person name="Hu G."/>
            <person name="Conover J.L."/>
            <person name="Carlson J.W."/>
            <person name="Shu S."/>
            <person name="Boston L.B."/>
            <person name="Williams M."/>
            <person name="Peterson D.G."/>
            <person name="McGee K."/>
            <person name="Jones D.C."/>
            <person name="Wendel J.F."/>
            <person name="Stelly D.M."/>
            <person name="Grimwood J."/>
            <person name="Schmutz J."/>
        </authorList>
    </citation>
    <scope>NUCLEOTIDE SEQUENCE [LARGE SCALE GENOMIC DNA]</scope>
    <source>
        <strain evidence="1">cv. TM-1</strain>
    </source>
</reference>
<evidence type="ECO:0000313" key="2">
    <source>
        <dbReference type="RefSeq" id="XP_040953154.1"/>
    </source>
</evidence>
<dbReference type="PANTHER" id="PTHR33917:SF2">
    <property type="entry name" value="PROTEIN EXECUTER 2, CHLOROPLASTIC"/>
    <property type="match status" value="1"/>
</dbReference>
<reference evidence="2" key="2">
    <citation type="submission" date="2025-08" db="UniProtKB">
        <authorList>
            <consortium name="RefSeq"/>
        </authorList>
    </citation>
    <scope>IDENTIFICATION</scope>
</reference>